<sequence>MRPVRAHSPEFLQATQTSYDAIAEAYAAGFPDSLTGRPLESALLTAFAELARVPGGPARPPVADIGSGPGYVAARLHGLGLPVFGVDVSPRMVALARRAHPGLRFHVGSMTALDLPDETLGGIVALYSIIHVPDDHLPSVFAEFHRVLVPGAPVLLAFQSGDEDGHLRLTERFGQEISLDYHWRTPDTVAAHLGEAGLELYARVVREPVGEEKRPRAFLLAHKPDGAPGSAAEGR</sequence>
<dbReference type="InterPro" id="IPR029063">
    <property type="entry name" value="SAM-dependent_MTases_sf"/>
</dbReference>
<gene>
    <name evidence="2" type="ORF">GCM10010383_18800</name>
</gene>
<feature type="domain" description="Methyltransferase" evidence="1">
    <location>
        <begin position="62"/>
        <end position="151"/>
    </location>
</feature>
<reference evidence="3" key="1">
    <citation type="journal article" date="2019" name="Int. J. Syst. Evol. Microbiol.">
        <title>The Global Catalogue of Microorganisms (GCM) 10K type strain sequencing project: providing services to taxonomists for standard genome sequencing and annotation.</title>
        <authorList>
            <consortium name="The Broad Institute Genomics Platform"/>
            <consortium name="The Broad Institute Genome Sequencing Center for Infectious Disease"/>
            <person name="Wu L."/>
            <person name="Ma J."/>
        </authorList>
    </citation>
    <scope>NUCLEOTIDE SEQUENCE [LARGE SCALE GENOMIC DNA]</scope>
    <source>
        <strain evidence="3">JCM 4866</strain>
    </source>
</reference>
<dbReference type="InterPro" id="IPR050508">
    <property type="entry name" value="Methyltransf_Superfamily"/>
</dbReference>
<organism evidence="2 3">
    <name type="scientific">Streptomyces lomondensis</name>
    <dbReference type="NCBI Taxonomy" id="68229"/>
    <lineage>
        <taxon>Bacteria</taxon>
        <taxon>Bacillati</taxon>
        <taxon>Actinomycetota</taxon>
        <taxon>Actinomycetes</taxon>
        <taxon>Kitasatosporales</taxon>
        <taxon>Streptomycetaceae</taxon>
        <taxon>Streptomyces</taxon>
    </lineage>
</organism>
<dbReference type="SUPFAM" id="SSF53335">
    <property type="entry name" value="S-adenosyl-L-methionine-dependent methyltransferases"/>
    <property type="match status" value="1"/>
</dbReference>
<keyword evidence="2" id="KW-0489">Methyltransferase</keyword>
<dbReference type="GO" id="GO:0008168">
    <property type="term" value="F:methyltransferase activity"/>
    <property type="evidence" value="ECO:0007669"/>
    <property type="project" value="UniProtKB-KW"/>
</dbReference>
<dbReference type="CDD" id="cd02440">
    <property type="entry name" value="AdoMet_MTases"/>
    <property type="match status" value="1"/>
</dbReference>
<dbReference type="PANTHER" id="PTHR42912">
    <property type="entry name" value="METHYLTRANSFERASE"/>
    <property type="match status" value="1"/>
</dbReference>
<dbReference type="Proteomes" id="UP000617743">
    <property type="component" value="Unassembled WGS sequence"/>
</dbReference>
<protein>
    <submittedName>
        <fullName evidence="2">Methyltransferase</fullName>
    </submittedName>
</protein>
<dbReference type="Gene3D" id="3.40.50.150">
    <property type="entry name" value="Vaccinia Virus protein VP39"/>
    <property type="match status" value="1"/>
</dbReference>
<name>A0ABQ2X0J3_9ACTN</name>
<evidence type="ECO:0000259" key="1">
    <source>
        <dbReference type="Pfam" id="PF13649"/>
    </source>
</evidence>
<proteinExistence type="predicted"/>
<dbReference type="Pfam" id="PF13649">
    <property type="entry name" value="Methyltransf_25"/>
    <property type="match status" value="1"/>
</dbReference>
<accession>A0ABQ2X0J3</accession>
<comment type="caution">
    <text evidence="2">The sequence shown here is derived from an EMBL/GenBank/DDBJ whole genome shotgun (WGS) entry which is preliminary data.</text>
</comment>
<dbReference type="GO" id="GO:0032259">
    <property type="term" value="P:methylation"/>
    <property type="evidence" value="ECO:0007669"/>
    <property type="project" value="UniProtKB-KW"/>
</dbReference>
<evidence type="ECO:0000313" key="2">
    <source>
        <dbReference type="EMBL" id="GGW89630.1"/>
    </source>
</evidence>
<evidence type="ECO:0000313" key="3">
    <source>
        <dbReference type="Proteomes" id="UP000617743"/>
    </source>
</evidence>
<dbReference type="EMBL" id="BMWC01000002">
    <property type="protein sequence ID" value="GGW89630.1"/>
    <property type="molecule type" value="Genomic_DNA"/>
</dbReference>
<keyword evidence="2" id="KW-0808">Transferase</keyword>
<keyword evidence="3" id="KW-1185">Reference proteome</keyword>
<dbReference type="InterPro" id="IPR041698">
    <property type="entry name" value="Methyltransf_25"/>
</dbReference>